<dbReference type="InterPro" id="IPR000719">
    <property type="entry name" value="Prot_kinase_dom"/>
</dbReference>
<dbReference type="InterPro" id="IPR050167">
    <property type="entry name" value="Ser_Thr_protein_kinase"/>
</dbReference>
<dbReference type="SUPFAM" id="SSF56112">
    <property type="entry name" value="Protein kinase-like (PK-like)"/>
    <property type="match status" value="1"/>
</dbReference>
<proteinExistence type="predicted"/>
<evidence type="ECO:0000256" key="5">
    <source>
        <dbReference type="SAM" id="MobiDB-lite"/>
    </source>
</evidence>
<evidence type="ECO:0000256" key="2">
    <source>
        <dbReference type="ARBA" id="ARBA00022741"/>
    </source>
</evidence>
<keyword evidence="2 4" id="KW-0547">Nucleotide-binding</keyword>
<sequence>MTESSLGRLSSELSAYQINLDDFEIGREIGHGGFSQVYIGINTITGKLCAIKILNAKVLHEDTFMVYEREIRILANGRNLFLLRFVGFTTSHPYTIVTEYASQGSLYNAIHNKAGSPILNGTQKTIIAMGIAYGMHRLHKIRVIHRDLKSLNVLLDENCLPKICDFGLSRYIDNPDTYLTVDIGTPHWMAPELFTSHDYTNKVDVYSYGIILWELLTGTYPFRGYNSVQIAYAVCKEDERPEIPRYCGNSLTPDDLKKLIEQCWDKNPNTRPPFISIYKKFANHEIYFPDTDESAVTQIVNMIKQDKEQFKFGPISMLPNTPTSSRSSLSSNLPNTPTSSLNSTKRYHLSEQYKAPSSNFPEFQASYDFSALSNVNSPNFISKLDEFEQTLKPSQAEFFFNAIKPHFHTDNKEALKKILSVTADLINKIPNCYSCFLQIHLADQLPFNTEGMNDQIYRILTTIFMKTPSQISKNIIDELPKMSISDPLYVLHLINIYTCMHPPMQFFWDAADILILHQDNFLQNNATIYLLKLYFTLIQLFESYRKNRQNHIGRVCIKIATTHNGEAVNIAYQFLCFLLSKKDFQLDVMKESQFIDALIRHISRPEDADYALSFLIRLPYKLNYIGMIPPISIFASRSKVATAILIEYVENEAMALKLLDTIDILQPLPTIEYSFRLMLTILRFQSVIDKISNFDYLTSFLVSALTMNNVNIINASVTIEMCLLSRISEPSRQKYRATFYSSDFLDKLFTALLKHENLNSWNLSLKLVNILIKQPYDKYILKVVPFIEKVISESLFGKDTALLILQSLYRSDDVRIYIKNASNEFPHCFNQLQT</sequence>
<comment type="caution">
    <text evidence="7">The sequence shown here is derived from an EMBL/GenBank/DDBJ whole genome shotgun (WGS) entry which is preliminary data.</text>
</comment>
<dbReference type="InterPro" id="IPR017441">
    <property type="entry name" value="Protein_kinase_ATP_BS"/>
</dbReference>
<dbReference type="Proteomes" id="UP001470230">
    <property type="component" value="Unassembled WGS sequence"/>
</dbReference>
<keyword evidence="1" id="KW-0723">Serine/threonine-protein kinase</keyword>
<dbReference type="PROSITE" id="PS00107">
    <property type="entry name" value="PROTEIN_KINASE_ATP"/>
    <property type="match status" value="1"/>
</dbReference>
<dbReference type="Pfam" id="PF07714">
    <property type="entry name" value="PK_Tyr_Ser-Thr"/>
    <property type="match status" value="1"/>
</dbReference>
<gene>
    <name evidence="7" type="ORF">M9Y10_011382</name>
</gene>
<keyword evidence="8" id="KW-1185">Reference proteome</keyword>
<reference evidence="7 8" key="1">
    <citation type="submission" date="2024-04" db="EMBL/GenBank/DDBJ databases">
        <title>Tritrichomonas musculus Genome.</title>
        <authorList>
            <person name="Alves-Ferreira E."/>
            <person name="Grigg M."/>
            <person name="Lorenzi H."/>
            <person name="Galac M."/>
        </authorList>
    </citation>
    <scope>NUCLEOTIDE SEQUENCE [LARGE SCALE GENOMIC DNA]</scope>
    <source>
        <strain evidence="7 8">EAF2021</strain>
    </source>
</reference>
<keyword evidence="1" id="KW-0808">Transferase</keyword>
<evidence type="ECO:0000313" key="8">
    <source>
        <dbReference type="Proteomes" id="UP001470230"/>
    </source>
</evidence>
<evidence type="ECO:0000313" key="7">
    <source>
        <dbReference type="EMBL" id="KAK8863692.1"/>
    </source>
</evidence>
<dbReference type="PANTHER" id="PTHR23257">
    <property type="entry name" value="SERINE-THREONINE PROTEIN KINASE"/>
    <property type="match status" value="1"/>
</dbReference>
<keyword evidence="3 4" id="KW-0067">ATP-binding</keyword>
<evidence type="ECO:0000256" key="1">
    <source>
        <dbReference type="ARBA" id="ARBA00022527"/>
    </source>
</evidence>
<feature type="region of interest" description="Disordered" evidence="5">
    <location>
        <begin position="321"/>
        <end position="342"/>
    </location>
</feature>
<dbReference type="SMART" id="SM00220">
    <property type="entry name" value="S_TKc"/>
    <property type="match status" value="1"/>
</dbReference>
<dbReference type="PANTHER" id="PTHR23257:SF958">
    <property type="entry name" value="SERINE_THREONINE-PROTEIN KINASE WNK4"/>
    <property type="match status" value="1"/>
</dbReference>
<feature type="domain" description="Protein kinase" evidence="6">
    <location>
        <begin position="23"/>
        <end position="287"/>
    </location>
</feature>
<organism evidence="7 8">
    <name type="scientific">Tritrichomonas musculus</name>
    <dbReference type="NCBI Taxonomy" id="1915356"/>
    <lineage>
        <taxon>Eukaryota</taxon>
        <taxon>Metamonada</taxon>
        <taxon>Parabasalia</taxon>
        <taxon>Tritrichomonadida</taxon>
        <taxon>Tritrichomonadidae</taxon>
        <taxon>Tritrichomonas</taxon>
    </lineage>
</organism>
<protein>
    <recommendedName>
        <fullName evidence="6">Protein kinase domain-containing protein</fullName>
    </recommendedName>
</protein>
<dbReference type="InterPro" id="IPR008271">
    <property type="entry name" value="Ser/Thr_kinase_AS"/>
</dbReference>
<evidence type="ECO:0000259" key="6">
    <source>
        <dbReference type="PROSITE" id="PS50011"/>
    </source>
</evidence>
<dbReference type="CDD" id="cd13999">
    <property type="entry name" value="STKc_MAP3K-like"/>
    <property type="match status" value="1"/>
</dbReference>
<evidence type="ECO:0000256" key="4">
    <source>
        <dbReference type="PROSITE-ProRule" id="PRU10141"/>
    </source>
</evidence>
<feature type="binding site" evidence="4">
    <location>
        <position position="52"/>
    </location>
    <ligand>
        <name>ATP</name>
        <dbReference type="ChEBI" id="CHEBI:30616"/>
    </ligand>
</feature>
<dbReference type="Gene3D" id="1.10.510.10">
    <property type="entry name" value="Transferase(Phosphotransferase) domain 1"/>
    <property type="match status" value="1"/>
</dbReference>
<keyword evidence="1" id="KW-0418">Kinase</keyword>
<evidence type="ECO:0000256" key="3">
    <source>
        <dbReference type="ARBA" id="ARBA00022840"/>
    </source>
</evidence>
<dbReference type="InterPro" id="IPR011009">
    <property type="entry name" value="Kinase-like_dom_sf"/>
</dbReference>
<name>A0ABR2IJC0_9EUKA</name>
<accession>A0ABR2IJC0</accession>
<dbReference type="PROSITE" id="PS00108">
    <property type="entry name" value="PROTEIN_KINASE_ST"/>
    <property type="match status" value="1"/>
</dbReference>
<dbReference type="PROSITE" id="PS50011">
    <property type="entry name" value="PROTEIN_KINASE_DOM"/>
    <property type="match status" value="1"/>
</dbReference>
<dbReference type="InterPro" id="IPR001245">
    <property type="entry name" value="Ser-Thr/Tyr_kinase_cat_dom"/>
</dbReference>
<dbReference type="EMBL" id="JAPFFF010000017">
    <property type="protein sequence ID" value="KAK8863692.1"/>
    <property type="molecule type" value="Genomic_DNA"/>
</dbReference>